<dbReference type="AlphaFoldDB" id="G0A8J7"/>
<reference evidence="2 3" key="2">
    <citation type="journal article" date="2006" name="J. Microbiol. Methods">
        <title>Genomic flank-sequencing of plasposon insertion sites for rapid identification of functional genes.</title>
        <authorList>
            <person name="Leveau J.H."/>
            <person name="Gerards S."/>
            <person name="Fritsche K."/>
            <person name="Zondag G."/>
            <person name="van Veen J.A."/>
        </authorList>
    </citation>
    <scope>NUCLEOTIDE SEQUENCE [LARGE SCALE GENOMIC DNA]</scope>
    <source>
        <strain evidence="2 3">Ter331</strain>
    </source>
</reference>
<dbReference type="eggNOG" id="COG1073">
    <property type="taxonomic scope" value="Bacteria"/>
</dbReference>
<feature type="domain" description="Xaa-Pro dipeptidyl-peptidase-like" evidence="1">
    <location>
        <begin position="210"/>
        <end position="296"/>
    </location>
</feature>
<dbReference type="InterPro" id="IPR029058">
    <property type="entry name" value="AB_hydrolase_fold"/>
</dbReference>
<accession>G0A8J7</accession>
<dbReference type="GO" id="GO:0052689">
    <property type="term" value="F:carboxylic ester hydrolase activity"/>
    <property type="evidence" value="ECO:0007669"/>
    <property type="project" value="TreeGrafter"/>
</dbReference>
<dbReference type="HOGENOM" id="CLU_643885_0_0_4"/>
<reference evidence="2 3" key="5">
    <citation type="journal article" date="2011" name="ISME J.">
        <title>Dual transcriptional profiling of a bacterial/fungal confrontation: Collimonas fungivorans versus Aspergillus niger.</title>
        <authorList>
            <person name="Mela F."/>
            <person name="Fritsche K."/>
            <person name="de Boer W."/>
            <person name="van Veen J.A."/>
            <person name="de Graaff L.H."/>
            <person name="van den Berg M."/>
            <person name="Leveau J.H."/>
        </authorList>
    </citation>
    <scope>NUCLEOTIDE SEQUENCE [LARGE SCALE GENOMIC DNA]</scope>
    <source>
        <strain evidence="2 3">Ter331</strain>
    </source>
</reference>
<gene>
    <name evidence="2" type="ordered locus">CFU_1638</name>
</gene>
<dbReference type="PANTHER" id="PTHR43265">
    <property type="entry name" value="ESTERASE ESTD"/>
    <property type="match status" value="1"/>
</dbReference>
<protein>
    <submittedName>
        <fullName evidence="2">Peptidase S9/S15</fullName>
    </submittedName>
</protein>
<dbReference type="EMBL" id="CP002745">
    <property type="protein sequence ID" value="AEK61470.1"/>
    <property type="molecule type" value="Genomic_DNA"/>
</dbReference>
<dbReference type="STRING" id="1005048.CFU_1638"/>
<dbReference type="eggNOG" id="COG0412">
    <property type="taxonomic scope" value="Bacteria"/>
</dbReference>
<dbReference type="Proteomes" id="UP000008392">
    <property type="component" value="Chromosome"/>
</dbReference>
<dbReference type="KEGG" id="cfu:CFU_1638"/>
<sequence length="502" mass="53932">MPASRLNCTASIELLRRKQLLHNNCMSQVRYLRIHTLFQQRKFMQLTTARMSAAILYSTILLSPLATTALAQGAQAATAAPACLTGAYRSPAGEIVTLTQRPGFPATLLASNLDGRTGIFEAGAENTMNAAADADGRPRLAGRLRYAGCQDQPLVFQFDGGPEQQWSRLPLRITRTQFMSGPLKLNGELIEPAAPAGKPPLFVQVHGSESTAAVDASNRAFLMASQGVAAFVFDKRGTGLSEGVYTQDFTKLADDVAAAVVEARRLSAGRAGRVGVAGFSQGGWVAPLAATKAPVDFVVVGYGVIGTPIEQDQWQVDYQLRNLGYGEDVIGKARSLTALAGTVAASNFYAGLPQLQKAKGRYAGEPWLDKVDGQYTGELLRGEVERARSESPGVIWHYDSEAVLRRLAIPQLWVFAQDDSVAPSAPSIARLDRFRGNDKTIDIAVFPGSDHGIRTFSVKPDGSRKYAGYAAGYTSLLADWMKGQPLAPDAQDKMLGPTRGLR</sequence>
<organism evidence="2 3">
    <name type="scientific">Collimonas fungivorans (strain Ter331)</name>
    <dbReference type="NCBI Taxonomy" id="1005048"/>
    <lineage>
        <taxon>Bacteria</taxon>
        <taxon>Pseudomonadati</taxon>
        <taxon>Pseudomonadota</taxon>
        <taxon>Betaproteobacteria</taxon>
        <taxon>Burkholderiales</taxon>
        <taxon>Oxalobacteraceae</taxon>
        <taxon>Collimonas</taxon>
    </lineage>
</organism>
<reference evidence="2 3" key="3">
    <citation type="journal article" date="2008" name="FEMS Microbiol. Ecol.">
        <title>Identification and characterization of genes underlying chitinolysis in Collimonas fungivorans Ter331.</title>
        <authorList>
            <person name="Fritsche K."/>
            <person name="de Boer W."/>
            <person name="Gerards S."/>
            <person name="van den Berg M."/>
            <person name="van Veen J.A."/>
            <person name="Leveau J.H."/>
        </authorList>
    </citation>
    <scope>NUCLEOTIDE SEQUENCE [LARGE SCALE GENOMIC DNA]</scope>
    <source>
        <strain evidence="2 3">Ter331</strain>
    </source>
</reference>
<evidence type="ECO:0000313" key="3">
    <source>
        <dbReference type="Proteomes" id="UP000008392"/>
    </source>
</evidence>
<reference evidence="2 3" key="1">
    <citation type="journal article" date="2004" name="Environ. Microbiol.">
        <title>Phylogeny-function analysis of (meta)genomic libraries: screening for expression of ribosomal RNA genes by large-insert library fluorescent in situ hybridization (LIL-FISH).</title>
        <authorList>
            <person name="Leveau J.H."/>
            <person name="Gerards S."/>
            <person name="de Boer W."/>
            <person name="van Veen J.A."/>
        </authorList>
    </citation>
    <scope>NUCLEOTIDE SEQUENCE [LARGE SCALE GENOMIC DNA]</scope>
    <source>
        <strain evidence="2 3">Ter331</strain>
    </source>
</reference>
<proteinExistence type="predicted"/>
<evidence type="ECO:0000259" key="1">
    <source>
        <dbReference type="Pfam" id="PF02129"/>
    </source>
</evidence>
<dbReference type="PANTHER" id="PTHR43265:SF1">
    <property type="entry name" value="ESTERASE ESTD"/>
    <property type="match status" value="1"/>
</dbReference>
<dbReference type="Gene3D" id="3.40.50.1820">
    <property type="entry name" value="alpha/beta hydrolase"/>
    <property type="match status" value="1"/>
</dbReference>
<dbReference type="Pfam" id="PF02129">
    <property type="entry name" value="Peptidase_S15"/>
    <property type="match status" value="1"/>
</dbReference>
<reference evidence="3" key="6">
    <citation type="submission" date="2011-05" db="EMBL/GenBank/DDBJ databases">
        <title>Complete sequence of Collimonas fungivorans Ter331.</title>
        <authorList>
            <person name="Leveau J.H."/>
        </authorList>
    </citation>
    <scope>NUCLEOTIDE SEQUENCE [LARGE SCALE GENOMIC DNA]</scope>
    <source>
        <strain evidence="3">Ter331</strain>
    </source>
</reference>
<dbReference type="SUPFAM" id="SSF53474">
    <property type="entry name" value="alpha/beta-Hydrolases"/>
    <property type="match status" value="1"/>
</dbReference>
<dbReference type="InterPro" id="IPR000383">
    <property type="entry name" value="Xaa-Pro-like_dom"/>
</dbReference>
<dbReference type="InterPro" id="IPR053145">
    <property type="entry name" value="AB_hydrolase_Est10"/>
</dbReference>
<name>G0A8J7_COLFT</name>
<keyword evidence="3" id="KW-1185">Reference proteome</keyword>
<reference evidence="2 3" key="4">
    <citation type="journal article" date="2010" name="Environ. Microbiol.">
        <title>The bacterial genus Collimonas: mycophagy, weathering and other adaptive solutions to life in oligotrophic soil environments.</title>
        <authorList>
            <person name="Leveau J.H."/>
            <person name="Uroz S."/>
            <person name="de Boer W."/>
        </authorList>
    </citation>
    <scope>NUCLEOTIDE SEQUENCE [LARGE SCALE GENOMIC DNA]</scope>
    <source>
        <strain evidence="2 3">Ter331</strain>
    </source>
</reference>
<evidence type="ECO:0000313" key="2">
    <source>
        <dbReference type="EMBL" id="AEK61470.1"/>
    </source>
</evidence>